<keyword evidence="2" id="KW-1185">Reference proteome</keyword>
<gene>
    <name evidence="1" type="ORF">FOL47_006863</name>
</gene>
<accession>A0A7J6LPV2</accession>
<sequence length="101" mass="11599">MSDESTGHTDGSFYLPNIGLVSFAEAWLPEHKEIVDRWWMKVSTGDENSTLYVKIVLMHLEIPGGWYCDCEFGIDLTYLAGGVWHELDRMFIIAQDHMYAP</sequence>
<protein>
    <submittedName>
        <fullName evidence="1">Uncharacterized protein</fullName>
    </submittedName>
</protein>
<dbReference type="Proteomes" id="UP000591131">
    <property type="component" value="Unassembled WGS sequence"/>
</dbReference>
<reference evidence="1 2" key="1">
    <citation type="submission" date="2020-04" db="EMBL/GenBank/DDBJ databases">
        <title>Perkinsus chesapeaki whole genome sequence.</title>
        <authorList>
            <person name="Bogema D.R."/>
        </authorList>
    </citation>
    <scope>NUCLEOTIDE SEQUENCE [LARGE SCALE GENOMIC DNA]</scope>
    <source>
        <strain evidence="1">ATCC PRA-425</strain>
    </source>
</reference>
<name>A0A7J6LPV2_PERCH</name>
<evidence type="ECO:0000313" key="1">
    <source>
        <dbReference type="EMBL" id="KAF4661050.1"/>
    </source>
</evidence>
<dbReference type="EMBL" id="JAAPAO010000392">
    <property type="protein sequence ID" value="KAF4661050.1"/>
    <property type="molecule type" value="Genomic_DNA"/>
</dbReference>
<organism evidence="1 2">
    <name type="scientific">Perkinsus chesapeaki</name>
    <name type="common">Clam parasite</name>
    <name type="synonym">Perkinsus andrewsi</name>
    <dbReference type="NCBI Taxonomy" id="330153"/>
    <lineage>
        <taxon>Eukaryota</taxon>
        <taxon>Sar</taxon>
        <taxon>Alveolata</taxon>
        <taxon>Perkinsozoa</taxon>
        <taxon>Perkinsea</taxon>
        <taxon>Perkinsida</taxon>
        <taxon>Perkinsidae</taxon>
        <taxon>Perkinsus</taxon>
    </lineage>
</organism>
<proteinExistence type="predicted"/>
<dbReference type="AlphaFoldDB" id="A0A7J6LPV2"/>
<evidence type="ECO:0000313" key="2">
    <source>
        <dbReference type="Proteomes" id="UP000591131"/>
    </source>
</evidence>
<comment type="caution">
    <text evidence="1">The sequence shown here is derived from an EMBL/GenBank/DDBJ whole genome shotgun (WGS) entry which is preliminary data.</text>
</comment>